<feature type="compositionally biased region" description="Polar residues" evidence="7">
    <location>
        <begin position="406"/>
        <end position="423"/>
    </location>
</feature>
<dbReference type="PANTHER" id="PTHR31499">
    <property type="entry name" value="MYB FAMILY TRANSCRIPTION FACTOR PHL11"/>
    <property type="match status" value="1"/>
</dbReference>
<feature type="compositionally biased region" description="Polar residues" evidence="7">
    <location>
        <begin position="101"/>
        <end position="134"/>
    </location>
</feature>
<dbReference type="PANTHER" id="PTHR31499:SF80">
    <property type="entry name" value="HTH MYB-TYPE DOMAIN-CONTAINING PROTEIN"/>
    <property type="match status" value="1"/>
</dbReference>
<dbReference type="GO" id="GO:0005634">
    <property type="term" value="C:nucleus"/>
    <property type="evidence" value="ECO:0007669"/>
    <property type="project" value="UniProtKB-SubCell"/>
</dbReference>
<comment type="subcellular location">
    <subcellularLocation>
        <location evidence="1">Nucleus</location>
    </subcellularLocation>
</comment>
<dbReference type="Proteomes" id="UP001165190">
    <property type="component" value="Unassembled WGS sequence"/>
</dbReference>
<dbReference type="AlphaFoldDB" id="A0A9W7IN05"/>
<dbReference type="EMBL" id="BSYR01000033">
    <property type="protein sequence ID" value="GMI98686.1"/>
    <property type="molecule type" value="Genomic_DNA"/>
</dbReference>
<dbReference type="Pfam" id="PF14379">
    <property type="entry name" value="Myb_CC_LHEQLE"/>
    <property type="match status" value="1"/>
</dbReference>
<proteinExistence type="inferred from homology"/>
<keyword evidence="5" id="KW-0804">Transcription</keyword>
<keyword evidence="4" id="KW-0175">Coiled coil</keyword>
<feature type="region of interest" description="Disordered" evidence="7">
    <location>
        <begin position="375"/>
        <end position="467"/>
    </location>
</feature>
<dbReference type="NCBIfam" id="TIGR01557">
    <property type="entry name" value="myb_SHAQKYF"/>
    <property type="match status" value="1"/>
</dbReference>
<reference evidence="9" key="1">
    <citation type="submission" date="2023-05" db="EMBL/GenBank/DDBJ databases">
        <title>Genome and transcriptome analyses reveal genes involved in the formation of fine ridges on petal epidermal cells in Hibiscus trionum.</title>
        <authorList>
            <person name="Koshimizu S."/>
            <person name="Masuda S."/>
            <person name="Ishii T."/>
            <person name="Shirasu K."/>
            <person name="Hoshino A."/>
            <person name="Arita M."/>
        </authorList>
    </citation>
    <scope>NUCLEOTIDE SEQUENCE</scope>
    <source>
        <strain evidence="9">Hamamatsu line</strain>
    </source>
</reference>
<dbReference type="InterPro" id="IPR025756">
    <property type="entry name" value="Myb_CC_LHEQLE"/>
</dbReference>
<comment type="caution">
    <text evidence="9">The sequence shown here is derived from an EMBL/GenBank/DDBJ whole genome shotgun (WGS) entry which is preliminary data.</text>
</comment>
<dbReference type="GO" id="GO:0003700">
    <property type="term" value="F:DNA-binding transcription factor activity"/>
    <property type="evidence" value="ECO:0007669"/>
    <property type="project" value="InterPro"/>
</dbReference>
<dbReference type="SUPFAM" id="SSF46689">
    <property type="entry name" value="Homeodomain-like"/>
    <property type="match status" value="1"/>
</dbReference>
<dbReference type="Gene3D" id="1.10.10.60">
    <property type="entry name" value="Homeodomain-like"/>
    <property type="match status" value="1"/>
</dbReference>
<feature type="region of interest" description="Disordered" evidence="7">
    <location>
        <begin position="1"/>
        <end position="22"/>
    </location>
</feature>
<feature type="compositionally biased region" description="Low complexity" evidence="7">
    <location>
        <begin position="79"/>
        <end position="90"/>
    </location>
</feature>
<dbReference type="InterPro" id="IPR009057">
    <property type="entry name" value="Homeodomain-like_sf"/>
</dbReference>
<organism evidence="9 10">
    <name type="scientific">Hibiscus trionum</name>
    <name type="common">Flower of an hour</name>
    <dbReference type="NCBI Taxonomy" id="183268"/>
    <lineage>
        <taxon>Eukaryota</taxon>
        <taxon>Viridiplantae</taxon>
        <taxon>Streptophyta</taxon>
        <taxon>Embryophyta</taxon>
        <taxon>Tracheophyta</taxon>
        <taxon>Spermatophyta</taxon>
        <taxon>Magnoliopsida</taxon>
        <taxon>eudicotyledons</taxon>
        <taxon>Gunneridae</taxon>
        <taxon>Pentapetalae</taxon>
        <taxon>rosids</taxon>
        <taxon>malvids</taxon>
        <taxon>Malvales</taxon>
        <taxon>Malvaceae</taxon>
        <taxon>Malvoideae</taxon>
        <taxon>Hibiscus</taxon>
    </lineage>
</organism>
<comment type="similarity">
    <text evidence="2">Belongs to the MYB-CC family.</text>
</comment>
<name>A0A9W7IN05_HIBTR</name>
<feature type="compositionally biased region" description="Low complexity" evidence="7">
    <location>
        <begin position="381"/>
        <end position="396"/>
    </location>
</feature>
<keyword evidence="3" id="KW-0805">Transcription regulation</keyword>
<dbReference type="Pfam" id="PF00249">
    <property type="entry name" value="Myb_DNA-binding"/>
    <property type="match status" value="1"/>
</dbReference>
<dbReference type="InterPro" id="IPR001005">
    <property type="entry name" value="SANT/Myb"/>
</dbReference>
<evidence type="ECO:0000256" key="3">
    <source>
        <dbReference type="ARBA" id="ARBA00023015"/>
    </source>
</evidence>
<feature type="domain" description="HTH myb-type" evidence="8">
    <location>
        <begin position="239"/>
        <end position="299"/>
    </location>
</feature>
<feature type="region of interest" description="Disordered" evidence="7">
    <location>
        <begin position="79"/>
        <end position="134"/>
    </location>
</feature>
<dbReference type="OrthoDB" id="996685at2759"/>
<evidence type="ECO:0000256" key="7">
    <source>
        <dbReference type="SAM" id="MobiDB-lite"/>
    </source>
</evidence>
<sequence>MEAQPALSIQRSSASNLGVSEGLSPSLPAISTHLEEAYRKLPDQQVSAKRELMARPLVRATRSSTNCGVVGHIFSSSSGFSSDLHYSSSSPHEKHSRNGPFLSQTPTNVASFPLPHSSSQTLPQSTMSSHYNKENSGSWCTDPGFLDFPISTTVQSSNCSGIMTSEDWQEWADQLITDDGALASNWNELLVDNVMDMETKVGKPCTTISEQKPQVHQQLPSASVAGRIVVNSSSSVNNAPAKPRMRWTPELHEAFVEAVNQLGGSERATPKGVLKLMKVEGLTIYHVKSHLQKYRTARYIPETSEGSSEKKPTPMEEISSLDLKTGMGITEALRLQMEVQKRLHEQLEIQRNLQLQIEEQGRYLQMMFEKQKSGLGKLKVSPSTPENSPTPSNATTELPAKGEPEASQTDRVNSGTDTVNVKSMSERSSDEMGGEQEAPPITADLEKAKTGVSESSSPPSKRSRIKE</sequence>
<accession>A0A9W7IN05</accession>
<dbReference type="InterPro" id="IPR017930">
    <property type="entry name" value="Myb_dom"/>
</dbReference>
<dbReference type="InterPro" id="IPR046955">
    <property type="entry name" value="PHR1-like"/>
</dbReference>
<evidence type="ECO:0000313" key="9">
    <source>
        <dbReference type="EMBL" id="GMI98686.1"/>
    </source>
</evidence>
<dbReference type="PROSITE" id="PS51294">
    <property type="entry name" value="HTH_MYB"/>
    <property type="match status" value="1"/>
</dbReference>
<feature type="compositionally biased region" description="Polar residues" evidence="7">
    <location>
        <begin position="7"/>
        <end position="18"/>
    </location>
</feature>
<keyword evidence="10" id="KW-1185">Reference proteome</keyword>
<evidence type="ECO:0000259" key="8">
    <source>
        <dbReference type="PROSITE" id="PS51294"/>
    </source>
</evidence>
<protein>
    <recommendedName>
        <fullName evidence="8">HTH myb-type domain-containing protein</fullName>
    </recommendedName>
</protein>
<evidence type="ECO:0000256" key="5">
    <source>
        <dbReference type="ARBA" id="ARBA00023163"/>
    </source>
</evidence>
<keyword evidence="6" id="KW-0539">Nucleus</keyword>
<evidence type="ECO:0000313" key="10">
    <source>
        <dbReference type="Proteomes" id="UP001165190"/>
    </source>
</evidence>
<gene>
    <name evidence="9" type="ORF">HRI_003537900</name>
</gene>
<dbReference type="FunFam" id="1.10.10.60:FF:000002">
    <property type="entry name" value="Myb family transcription factor"/>
    <property type="match status" value="1"/>
</dbReference>
<evidence type="ECO:0000256" key="6">
    <source>
        <dbReference type="ARBA" id="ARBA00023242"/>
    </source>
</evidence>
<evidence type="ECO:0000256" key="2">
    <source>
        <dbReference type="ARBA" id="ARBA00006783"/>
    </source>
</evidence>
<dbReference type="GO" id="GO:0003677">
    <property type="term" value="F:DNA binding"/>
    <property type="evidence" value="ECO:0007669"/>
    <property type="project" value="InterPro"/>
</dbReference>
<dbReference type="InterPro" id="IPR006447">
    <property type="entry name" value="Myb_dom_plants"/>
</dbReference>
<evidence type="ECO:0000256" key="1">
    <source>
        <dbReference type="ARBA" id="ARBA00004123"/>
    </source>
</evidence>
<evidence type="ECO:0000256" key="4">
    <source>
        <dbReference type="ARBA" id="ARBA00023054"/>
    </source>
</evidence>